<accession>A0ABN9UGZ3</accession>
<comment type="caution">
    <text evidence="1">The sequence shown here is derived from an EMBL/GenBank/DDBJ whole genome shotgun (WGS) entry which is preliminary data.</text>
</comment>
<evidence type="ECO:0000313" key="1">
    <source>
        <dbReference type="EMBL" id="CAK0858913.1"/>
    </source>
</evidence>
<reference evidence="1" key="1">
    <citation type="submission" date="2023-10" db="EMBL/GenBank/DDBJ databases">
        <authorList>
            <person name="Chen Y."/>
            <person name="Shah S."/>
            <person name="Dougan E. K."/>
            <person name="Thang M."/>
            <person name="Chan C."/>
        </authorList>
    </citation>
    <scope>NUCLEOTIDE SEQUENCE [LARGE SCALE GENOMIC DNA]</scope>
</reference>
<name>A0ABN9UGZ3_9DINO</name>
<evidence type="ECO:0000313" key="2">
    <source>
        <dbReference type="Proteomes" id="UP001189429"/>
    </source>
</evidence>
<organism evidence="1 2">
    <name type="scientific">Prorocentrum cordatum</name>
    <dbReference type="NCBI Taxonomy" id="2364126"/>
    <lineage>
        <taxon>Eukaryota</taxon>
        <taxon>Sar</taxon>
        <taxon>Alveolata</taxon>
        <taxon>Dinophyceae</taxon>
        <taxon>Prorocentrales</taxon>
        <taxon>Prorocentraceae</taxon>
        <taxon>Prorocentrum</taxon>
    </lineage>
</organism>
<dbReference type="EMBL" id="CAUYUJ010015850">
    <property type="protein sequence ID" value="CAK0858913.1"/>
    <property type="molecule type" value="Genomic_DNA"/>
</dbReference>
<proteinExistence type="predicted"/>
<keyword evidence="2" id="KW-1185">Reference proteome</keyword>
<sequence>MDGHSMMAHFRDTLRSEIKEPIAKVFADVKTSIDNVRRDVERHEGRLNNMEQSVPSGPKRASDKICVTIGGWDRDTPRDTILNETRSFTHTIPDKAEDGVFVPVTRASFLKVRFTSSGRMWAWARSMKKGKHVTMPQPHHLGRRFWFSVEKPSEEIRLSMVITRARKELADNLLVQAAGLELDYIRGITWWNQRRFGDMARTTGLMSFKEHVSAEIGAHMGVQLSLVDFQAKKSEEQMSSKLSWNAQGIAKHDAEYFAVTLREQHDYDGKTTKLEAGEGDLYLVTPRVERQEQM</sequence>
<dbReference type="Proteomes" id="UP001189429">
    <property type="component" value="Unassembled WGS sequence"/>
</dbReference>
<protein>
    <submittedName>
        <fullName evidence="1">Uncharacterized protein</fullName>
    </submittedName>
</protein>
<gene>
    <name evidence="1" type="ORF">PCOR1329_LOCUS48460</name>
</gene>